<feature type="region of interest" description="Disordered" evidence="1">
    <location>
        <begin position="680"/>
        <end position="706"/>
    </location>
</feature>
<feature type="compositionally biased region" description="Polar residues" evidence="1">
    <location>
        <begin position="1012"/>
        <end position="1022"/>
    </location>
</feature>
<dbReference type="InterPro" id="IPR011063">
    <property type="entry name" value="TilS/TtcA_N"/>
</dbReference>
<dbReference type="SUPFAM" id="SSF52402">
    <property type="entry name" value="Adenine nucleotide alpha hydrolases-like"/>
    <property type="match status" value="1"/>
</dbReference>
<feature type="region of interest" description="Disordered" evidence="1">
    <location>
        <begin position="1001"/>
        <end position="1022"/>
    </location>
</feature>
<organism evidence="4 5">
    <name type="scientific">Daphnia sinensis</name>
    <dbReference type="NCBI Taxonomy" id="1820382"/>
    <lineage>
        <taxon>Eukaryota</taxon>
        <taxon>Metazoa</taxon>
        <taxon>Ecdysozoa</taxon>
        <taxon>Arthropoda</taxon>
        <taxon>Crustacea</taxon>
        <taxon>Branchiopoda</taxon>
        <taxon>Diplostraca</taxon>
        <taxon>Cladocera</taxon>
        <taxon>Anomopoda</taxon>
        <taxon>Daphniidae</taxon>
        <taxon>Daphnia</taxon>
        <taxon>Daphnia similis group</taxon>
    </lineage>
</organism>
<protein>
    <submittedName>
        <fullName evidence="4">Uncharacterized protein</fullName>
    </submittedName>
</protein>
<reference evidence="4 5" key="1">
    <citation type="submission" date="2022-05" db="EMBL/GenBank/DDBJ databases">
        <title>A multi-omics perspective on studying reproductive biology in Daphnia sinensis.</title>
        <authorList>
            <person name="Jia J."/>
        </authorList>
    </citation>
    <scope>NUCLEOTIDE SEQUENCE [LARGE SCALE GENOMIC DNA]</scope>
    <source>
        <strain evidence="4 5">WSL</strain>
    </source>
</reference>
<feature type="domain" description="Aminotransferase class V" evidence="2">
    <location>
        <begin position="91"/>
        <end position="454"/>
    </location>
</feature>
<dbReference type="SUPFAM" id="SSF53383">
    <property type="entry name" value="PLP-dependent transferases"/>
    <property type="match status" value="1"/>
</dbReference>
<accession>A0AAD5LAC6</accession>
<dbReference type="EMBL" id="WJBH02000005">
    <property type="protein sequence ID" value="KAI9558275.1"/>
    <property type="molecule type" value="Genomic_DNA"/>
</dbReference>
<dbReference type="PANTHER" id="PTHR43686:SF1">
    <property type="entry name" value="AMINOTRAN_5 DOMAIN-CONTAINING PROTEIN"/>
    <property type="match status" value="1"/>
</dbReference>
<feature type="compositionally biased region" description="Basic and acidic residues" evidence="1">
    <location>
        <begin position="680"/>
        <end position="698"/>
    </location>
</feature>
<evidence type="ECO:0000259" key="2">
    <source>
        <dbReference type="Pfam" id="PF00266"/>
    </source>
</evidence>
<dbReference type="InterPro" id="IPR000192">
    <property type="entry name" value="Aminotrans_V_dom"/>
</dbReference>
<dbReference type="Gene3D" id="3.90.1150.10">
    <property type="entry name" value="Aspartate Aminotransferase, domain 1"/>
    <property type="match status" value="1"/>
</dbReference>
<evidence type="ECO:0000259" key="3">
    <source>
        <dbReference type="Pfam" id="PF01171"/>
    </source>
</evidence>
<evidence type="ECO:0000256" key="1">
    <source>
        <dbReference type="SAM" id="MobiDB-lite"/>
    </source>
</evidence>
<keyword evidence="5" id="KW-1185">Reference proteome</keyword>
<dbReference type="Pfam" id="PF00266">
    <property type="entry name" value="Aminotran_5"/>
    <property type="match status" value="1"/>
</dbReference>
<dbReference type="Gene3D" id="3.40.640.10">
    <property type="entry name" value="Type I PLP-dependent aspartate aminotransferase-like (Major domain)"/>
    <property type="match status" value="1"/>
</dbReference>
<evidence type="ECO:0000313" key="4">
    <source>
        <dbReference type="EMBL" id="KAI9558275.1"/>
    </source>
</evidence>
<dbReference type="InterPro" id="IPR014729">
    <property type="entry name" value="Rossmann-like_a/b/a_fold"/>
</dbReference>
<gene>
    <name evidence="4" type="ORF">GHT06_015028</name>
</gene>
<name>A0AAD5LAC6_9CRUS</name>
<dbReference type="Gene3D" id="3.40.50.620">
    <property type="entry name" value="HUPs"/>
    <property type="match status" value="1"/>
</dbReference>
<dbReference type="AlphaFoldDB" id="A0AAD5LAC6"/>
<feature type="compositionally biased region" description="Basic and acidic residues" evidence="1">
    <location>
        <begin position="37"/>
        <end position="50"/>
    </location>
</feature>
<dbReference type="Proteomes" id="UP000820818">
    <property type="component" value="Linkage Group LG5"/>
</dbReference>
<feature type="region of interest" description="Disordered" evidence="1">
    <location>
        <begin position="37"/>
        <end position="58"/>
    </location>
</feature>
<dbReference type="PANTHER" id="PTHR43686">
    <property type="entry name" value="SULFURTRANSFERASE-RELATED"/>
    <property type="match status" value="1"/>
</dbReference>
<proteinExistence type="predicted"/>
<sequence>MAECVNRVLDRKFYDLSEAYKSRAEFDLDETTSHSFDNHRLLSPKQERDTSSTPSDDFDFDKGNKLATFINKNVIGKQTEFVGPFGKRQVVYCDYTASGKSLHCIENYITDEVLPTYGNTHTTTSVTSLQTTLFRHEAREILRNSLGASEEDAVIFVGSGCTGAVHKLINGLHLTEPPIVLVGANEHHSNLLPWREVASRVIRIKESSDGLLNMDELECSLKTAKKENCTIIGCFSAASNITGTLYQDMQITALLHRYGALSFWDYATAAPYVKMAMNPTTVDYPSGIAHKDALYFSTHKFVGGVQTPGVLIVKKSLLQNRIPNGAGGGTVFFVDRETHLYLRDAEMREEGGTPAIVESIRAGLVLKLKESVTPEWIMAREEALVQLAYANWEAVPELVLLGSTKAPRLAVFSFMVQHLTSGYYLHHNFVCALLNDVYGIQARGGCACAGPYAQDLLGIDESLAQRYQEILVEDSRLDRTHLRRKEEHSCYEILRPGFARLNLPYFASDSEISFIINAVISVAKNGWKLLPYYQMNSETGEWHHHTQLSFKNRKWLGNVDFNFGQMHVRRPKDPDVPNAPTDYDDCLRKGEEIFERAPKGTSIIIIPDQRQSFNAEAAELRWFLLPSEAKELLDGVTLLKVEAPFTPRQYAPDIQEYGLQHYSTIPARCSWPKLSIEESKPVQENGVGEKDDVGDPDTKNYLSDSGTFLSSVPVLNDEDEESGMPVTKSLRKHSPSERLWISPTKKILKPTCEALLRYKMINNGDRVLICVSGGKDSLSLLHTLRQFQQQSKRFGIHFEIGAMTVDPGSSSYDPSPLIPYMNQLGIPYFYERQCIITKAMDIPDVDSICSFCSRLKRGRIYATARNHGFNVIALGQHLDDLAESFLMSTFHNGRLRTMKAAYANRERDLKIIRPFVYVREKELRHFATEARLPVIPENCPACFEAPKERHRIKQLLAQQELLFPCIYLNIKTSLLPLMSIDQPFVERKLFGKQSYIDKKEKNKCRTDPVPSVSHTVGMPSSA</sequence>
<feature type="domain" description="tRNA(Ile)-lysidine/2-thiocytidine synthase N-terminal" evidence="3">
    <location>
        <begin position="767"/>
        <end position="933"/>
    </location>
</feature>
<evidence type="ECO:0000313" key="5">
    <source>
        <dbReference type="Proteomes" id="UP000820818"/>
    </source>
</evidence>
<dbReference type="InterPro" id="IPR015422">
    <property type="entry name" value="PyrdxlP-dep_Trfase_small"/>
</dbReference>
<dbReference type="Pfam" id="PF01171">
    <property type="entry name" value="ATP_bind_3"/>
    <property type="match status" value="1"/>
</dbReference>
<comment type="caution">
    <text evidence="4">The sequence shown here is derived from an EMBL/GenBank/DDBJ whole genome shotgun (WGS) entry which is preliminary data.</text>
</comment>
<dbReference type="InterPro" id="IPR015424">
    <property type="entry name" value="PyrdxlP-dep_Trfase"/>
</dbReference>
<dbReference type="CDD" id="cd24138">
    <property type="entry name" value="TtcA-like"/>
    <property type="match status" value="1"/>
</dbReference>
<dbReference type="InterPro" id="IPR015421">
    <property type="entry name" value="PyrdxlP-dep_Trfase_major"/>
</dbReference>